<dbReference type="AlphaFoldDB" id="A0A427A595"/>
<reference evidence="4 5" key="1">
    <citation type="journal article" date="2014" name="Agronomy (Basel)">
        <title>A Draft Genome Sequence for Ensete ventricosum, the Drought-Tolerant Tree Against Hunger.</title>
        <authorList>
            <person name="Harrison J."/>
            <person name="Moore K.A."/>
            <person name="Paszkiewicz K."/>
            <person name="Jones T."/>
            <person name="Grant M."/>
            <person name="Ambacheew D."/>
            <person name="Muzemil S."/>
            <person name="Studholme D.J."/>
        </authorList>
    </citation>
    <scope>NUCLEOTIDE SEQUENCE [LARGE SCALE GENOMIC DNA]</scope>
</reference>
<protein>
    <submittedName>
        <fullName evidence="4">Uncharacterized protein</fullName>
    </submittedName>
</protein>
<keyword evidence="1" id="KW-0649">Protein kinase inhibitor</keyword>
<feature type="compositionally biased region" description="Basic and acidic residues" evidence="3">
    <location>
        <begin position="68"/>
        <end position="78"/>
    </location>
</feature>
<accession>A0A427A595</accession>
<feature type="region of interest" description="Disordered" evidence="3">
    <location>
        <begin position="55"/>
        <end position="86"/>
    </location>
</feature>
<evidence type="ECO:0000256" key="1">
    <source>
        <dbReference type="ARBA" id="ARBA00023013"/>
    </source>
</evidence>
<evidence type="ECO:0000256" key="2">
    <source>
        <dbReference type="ARBA" id="ARBA00023306"/>
    </source>
</evidence>
<evidence type="ECO:0000256" key="3">
    <source>
        <dbReference type="SAM" id="MobiDB-lite"/>
    </source>
</evidence>
<dbReference type="PANTHER" id="PTHR33142">
    <property type="entry name" value="CYCLIN-DEPENDENT PROTEIN KINASE INHIBITOR SMR13"/>
    <property type="match status" value="1"/>
</dbReference>
<keyword evidence="2" id="KW-0131">Cell cycle</keyword>
<sequence length="147" mass="17053">MDAFPSMEGLRRRNRVVLFLHWTSCEVLVSLPSRDMLAHDPQVSLRLQLASPKLTPVSTDASMEGDEECHTPTSEETRVPVFPRICPPAPKKTRRLAPCKRRRWSSEPELIVVGTEEMEQLFRWRDQQKDDHSHAKKRRVHKTSEIS</sequence>
<feature type="region of interest" description="Disordered" evidence="3">
    <location>
        <begin position="124"/>
        <end position="147"/>
    </location>
</feature>
<dbReference type="PANTHER" id="PTHR33142:SF13">
    <property type="entry name" value="CYCLIN-DEPENDENT PROTEIN KINASE INHIBITOR SMR1"/>
    <property type="match status" value="1"/>
</dbReference>
<organism evidence="4 5">
    <name type="scientific">Ensete ventricosum</name>
    <name type="common">Abyssinian banana</name>
    <name type="synonym">Musa ensete</name>
    <dbReference type="NCBI Taxonomy" id="4639"/>
    <lineage>
        <taxon>Eukaryota</taxon>
        <taxon>Viridiplantae</taxon>
        <taxon>Streptophyta</taxon>
        <taxon>Embryophyta</taxon>
        <taxon>Tracheophyta</taxon>
        <taxon>Spermatophyta</taxon>
        <taxon>Magnoliopsida</taxon>
        <taxon>Liliopsida</taxon>
        <taxon>Zingiberales</taxon>
        <taxon>Musaceae</taxon>
        <taxon>Ensete</taxon>
    </lineage>
</organism>
<gene>
    <name evidence="4" type="ORF">B296_00008266</name>
</gene>
<dbReference type="EMBL" id="AMZH03003714">
    <property type="protein sequence ID" value="RRT71416.1"/>
    <property type="molecule type" value="Genomic_DNA"/>
</dbReference>
<dbReference type="GO" id="GO:0032875">
    <property type="term" value="P:regulation of DNA endoreduplication"/>
    <property type="evidence" value="ECO:0007669"/>
    <property type="project" value="InterPro"/>
</dbReference>
<dbReference type="Proteomes" id="UP000287651">
    <property type="component" value="Unassembled WGS sequence"/>
</dbReference>
<dbReference type="InterPro" id="IPR040389">
    <property type="entry name" value="SMR"/>
</dbReference>
<proteinExistence type="predicted"/>
<dbReference type="GO" id="GO:0004860">
    <property type="term" value="F:protein kinase inhibitor activity"/>
    <property type="evidence" value="ECO:0007669"/>
    <property type="project" value="UniProtKB-KW"/>
</dbReference>
<comment type="caution">
    <text evidence="4">The sequence shown here is derived from an EMBL/GenBank/DDBJ whole genome shotgun (WGS) entry which is preliminary data.</text>
</comment>
<feature type="compositionally biased region" description="Basic and acidic residues" evidence="3">
    <location>
        <begin position="124"/>
        <end position="133"/>
    </location>
</feature>
<evidence type="ECO:0000313" key="4">
    <source>
        <dbReference type="EMBL" id="RRT71416.1"/>
    </source>
</evidence>
<name>A0A427A595_ENSVE</name>
<evidence type="ECO:0000313" key="5">
    <source>
        <dbReference type="Proteomes" id="UP000287651"/>
    </source>
</evidence>